<evidence type="ECO:0000256" key="2">
    <source>
        <dbReference type="ARBA" id="ARBA00005466"/>
    </source>
</evidence>
<organism evidence="5 6">
    <name type="scientific">Oldenlandia corymbosa var. corymbosa</name>
    <dbReference type="NCBI Taxonomy" id="529605"/>
    <lineage>
        <taxon>Eukaryota</taxon>
        <taxon>Viridiplantae</taxon>
        <taxon>Streptophyta</taxon>
        <taxon>Embryophyta</taxon>
        <taxon>Tracheophyta</taxon>
        <taxon>Spermatophyta</taxon>
        <taxon>Magnoliopsida</taxon>
        <taxon>eudicotyledons</taxon>
        <taxon>Gunneridae</taxon>
        <taxon>Pentapetalae</taxon>
        <taxon>asterids</taxon>
        <taxon>lamiids</taxon>
        <taxon>Gentianales</taxon>
        <taxon>Rubiaceae</taxon>
        <taxon>Rubioideae</taxon>
        <taxon>Spermacoceae</taxon>
        <taxon>Hedyotis-Oldenlandia complex</taxon>
        <taxon>Oldenlandia</taxon>
    </lineage>
</organism>
<accession>A0AAV1CN36</accession>
<evidence type="ECO:0000256" key="3">
    <source>
        <dbReference type="ARBA" id="ARBA00023002"/>
    </source>
</evidence>
<name>A0AAV1CN36_OLDCO</name>
<sequence length="146" mass="16384">MSVKNSCHWPRLAFISKECVSSTCMSFTVYPVVGVSLSNAKSFIEDVKNLVALQPEAFCGIDVYGGMLLRYVKASSAYLGKDEDALELDVLYYRSKDPMAPRLHQDFYDEIEQIALFKYGGIPHWGKNKNMAFVGAIHKYGIQVNS</sequence>
<keyword evidence="3" id="KW-0560">Oxidoreductase</keyword>
<dbReference type="PANTHER" id="PTHR13878">
    <property type="entry name" value="GULONOLACTONE OXIDASE"/>
    <property type="match status" value="1"/>
</dbReference>
<dbReference type="InterPro" id="IPR007173">
    <property type="entry name" value="ALO_C"/>
</dbReference>
<dbReference type="Gene3D" id="3.30.70.2520">
    <property type="match status" value="1"/>
</dbReference>
<comment type="similarity">
    <text evidence="2">Belongs to the oxygen-dependent FAD-linked oxidoreductase family.</text>
</comment>
<protein>
    <submittedName>
        <fullName evidence="5">OLC1v1033011C1</fullName>
    </submittedName>
</protein>
<evidence type="ECO:0000313" key="5">
    <source>
        <dbReference type="EMBL" id="CAI9096796.1"/>
    </source>
</evidence>
<gene>
    <name evidence="5" type="ORF">OLC1_LOCUS7461</name>
</gene>
<dbReference type="EMBL" id="OX459119">
    <property type="protein sequence ID" value="CAI9096796.1"/>
    <property type="molecule type" value="Genomic_DNA"/>
</dbReference>
<dbReference type="GO" id="GO:0016020">
    <property type="term" value="C:membrane"/>
    <property type="evidence" value="ECO:0007669"/>
    <property type="project" value="InterPro"/>
</dbReference>
<feature type="domain" description="D-arabinono-1,4-lactone oxidase C-terminal" evidence="4">
    <location>
        <begin position="34"/>
        <end position="128"/>
    </location>
</feature>
<dbReference type="AlphaFoldDB" id="A0AAV1CN36"/>
<reference evidence="5" key="1">
    <citation type="submission" date="2023-03" db="EMBL/GenBank/DDBJ databases">
        <authorList>
            <person name="Julca I."/>
        </authorList>
    </citation>
    <scope>NUCLEOTIDE SEQUENCE</scope>
</reference>
<evidence type="ECO:0000259" key="4">
    <source>
        <dbReference type="Pfam" id="PF04030"/>
    </source>
</evidence>
<dbReference type="Pfam" id="PF04030">
    <property type="entry name" value="ALO"/>
    <property type="match status" value="1"/>
</dbReference>
<dbReference type="Proteomes" id="UP001161247">
    <property type="component" value="Chromosome 2"/>
</dbReference>
<comment type="pathway">
    <text evidence="1">Cofactor biosynthesis; L-ascorbate biosynthesis.</text>
</comment>
<evidence type="ECO:0000256" key="1">
    <source>
        <dbReference type="ARBA" id="ARBA00005147"/>
    </source>
</evidence>
<keyword evidence="6" id="KW-1185">Reference proteome</keyword>
<evidence type="ECO:0000313" key="6">
    <source>
        <dbReference type="Proteomes" id="UP001161247"/>
    </source>
</evidence>
<proteinExistence type="inferred from homology"/>
<dbReference type="InterPro" id="IPR050432">
    <property type="entry name" value="FAD-linked_Oxidoreductases_BP"/>
</dbReference>
<dbReference type="GO" id="GO:0003885">
    <property type="term" value="F:D-arabinono-1,4-lactone oxidase activity"/>
    <property type="evidence" value="ECO:0007669"/>
    <property type="project" value="InterPro"/>
</dbReference>
<dbReference type="PANTHER" id="PTHR13878:SF67">
    <property type="entry name" value="L-GULONOLACTONE OXIDASE 5"/>
    <property type="match status" value="1"/>
</dbReference>